<sequence length="142" mass="16623">MCMIQETKVGVMKEMVVREIWGKKGYHWVAAPSIGMSGEYKWGAKPFKFFNFWSQHPSLKKVDLESWSQPCGVQWKLYAFKEKLKALKLSLKAWCKQEFQKVDSQIETIERDLNDLDAKLIAGKEVDNNDKSVLLADFWRFL</sequence>
<dbReference type="SMR" id="A0A0R0FYJ3"/>
<dbReference type="EnsemblPlants" id="KRH07423">
    <property type="protein sequence ID" value="KRH07423"/>
    <property type="gene ID" value="GLYMA_16G087900"/>
</dbReference>
<evidence type="ECO:0000313" key="3">
    <source>
        <dbReference type="Proteomes" id="UP000008827"/>
    </source>
</evidence>
<accession>A0A0R0FYJ3</accession>
<reference evidence="1 2" key="1">
    <citation type="journal article" date="2010" name="Nature">
        <title>Genome sequence of the palaeopolyploid soybean.</title>
        <authorList>
            <person name="Schmutz J."/>
            <person name="Cannon S.B."/>
            <person name="Schlueter J."/>
            <person name="Ma J."/>
            <person name="Mitros T."/>
            <person name="Nelson W."/>
            <person name="Hyten D.L."/>
            <person name="Song Q."/>
            <person name="Thelen J.J."/>
            <person name="Cheng J."/>
            <person name="Xu D."/>
            <person name="Hellsten U."/>
            <person name="May G.D."/>
            <person name="Yu Y."/>
            <person name="Sakurai T."/>
            <person name="Umezawa T."/>
            <person name="Bhattacharyya M.K."/>
            <person name="Sandhu D."/>
            <person name="Valliyodan B."/>
            <person name="Lindquist E."/>
            <person name="Peto M."/>
            <person name="Grant D."/>
            <person name="Shu S."/>
            <person name="Goodstein D."/>
            <person name="Barry K."/>
            <person name="Futrell-Griggs M."/>
            <person name="Abernathy B."/>
            <person name="Du J."/>
            <person name="Tian Z."/>
            <person name="Zhu L."/>
            <person name="Gill N."/>
            <person name="Joshi T."/>
            <person name="Libault M."/>
            <person name="Sethuraman A."/>
            <person name="Zhang X.-C."/>
            <person name="Shinozaki K."/>
            <person name="Nguyen H.T."/>
            <person name="Wing R.A."/>
            <person name="Cregan P."/>
            <person name="Specht J."/>
            <person name="Grimwood J."/>
            <person name="Rokhsar D."/>
            <person name="Stacey G."/>
            <person name="Shoemaker R.C."/>
            <person name="Jackson S.A."/>
        </authorList>
    </citation>
    <scope>NUCLEOTIDE SEQUENCE</scope>
    <source>
        <strain evidence="2">cv. Williams 82</strain>
        <tissue evidence="1">Callus</tissue>
    </source>
</reference>
<proteinExistence type="predicted"/>
<reference evidence="2" key="2">
    <citation type="submission" date="2018-02" db="UniProtKB">
        <authorList>
            <consortium name="EnsemblPlants"/>
        </authorList>
    </citation>
    <scope>IDENTIFICATION</scope>
    <source>
        <strain evidence="2">Williams 82</strain>
    </source>
</reference>
<dbReference type="InParanoid" id="A0A0R0FYJ3"/>
<gene>
    <name evidence="1" type="ORF">GLYMA_16G087900</name>
</gene>
<organism evidence="1">
    <name type="scientific">Glycine max</name>
    <name type="common">Soybean</name>
    <name type="synonym">Glycine hispida</name>
    <dbReference type="NCBI Taxonomy" id="3847"/>
    <lineage>
        <taxon>Eukaryota</taxon>
        <taxon>Viridiplantae</taxon>
        <taxon>Streptophyta</taxon>
        <taxon>Embryophyta</taxon>
        <taxon>Tracheophyta</taxon>
        <taxon>Spermatophyta</taxon>
        <taxon>Magnoliopsida</taxon>
        <taxon>eudicotyledons</taxon>
        <taxon>Gunneridae</taxon>
        <taxon>Pentapetalae</taxon>
        <taxon>rosids</taxon>
        <taxon>fabids</taxon>
        <taxon>Fabales</taxon>
        <taxon>Fabaceae</taxon>
        <taxon>Papilionoideae</taxon>
        <taxon>50 kb inversion clade</taxon>
        <taxon>NPAAA clade</taxon>
        <taxon>indigoferoid/millettioid clade</taxon>
        <taxon>Phaseoleae</taxon>
        <taxon>Glycine</taxon>
        <taxon>Glycine subgen. Soja</taxon>
    </lineage>
</organism>
<reference evidence="1" key="3">
    <citation type="submission" date="2018-07" db="EMBL/GenBank/DDBJ databases">
        <title>WGS assembly of Glycine max.</title>
        <authorList>
            <person name="Schmutz J."/>
            <person name="Cannon S."/>
            <person name="Schlueter J."/>
            <person name="Ma J."/>
            <person name="Mitros T."/>
            <person name="Nelson W."/>
            <person name="Hyten D."/>
            <person name="Song Q."/>
            <person name="Thelen J."/>
            <person name="Cheng J."/>
            <person name="Xu D."/>
            <person name="Hellsten U."/>
            <person name="May G."/>
            <person name="Yu Y."/>
            <person name="Sakurai T."/>
            <person name="Umezawa T."/>
            <person name="Bhattacharyya M."/>
            <person name="Sandhu D."/>
            <person name="Valliyodan B."/>
            <person name="Lindquist E."/>
            <person name="Peto M."/>
            <person name="Grant D."/>
            <person name="Shu S."/>
            <person name="Goodstein D."/>
            <person name="Barry K."/>
            <person name="Futrell-Griggs M."/>
            <person name="Abernathy B."/>
            <person name="Du J."/>
            <person name="Tian Z."/>
            <person name="Zhu L."/>
            <person name="Gill N."/>
            <person name="Joshi T."/>
            <person name="Libault M."/>
            <person name="Sethuraman A."/>
            <person name="Zhang X."/>
            <person name="Shinozaki K."/>
            <person name="Nguyen H."/>
            <person name="Wing R."/>
            <person name="Cregan P."/>
            <person name="Specht J."/>
            <person name="Grimwood J."/>
            <person name="Rokhsar D."/>
            <person name="Stacey G."/>
            <person name="Shoemaker R."/>
            <person name="Jackson S."/>
        </authorList>
    </citation>
    <scope>NUCLEOTIDE SEQUENCE</scope>
    <source>
        <tissue evidence="1">Callus</tissue>
    </source>
</reference>
<evidence type="ECO:0000313" key="1">
    <source>
        <dbReference type="EMBL" id="KRH07423.1"/>
    </source>
</evidence>
<protein>
    <submittedName>
        <fullName evidence="1 2">Uncharacterized protein</fullName>
    </submittedName>
</protein>
<dbReference type="Proteomes" id="UP000008827">
    <property type="component" value="Chromosome 16"/>
</dbReference>
<dbReference type="EMBL" id="CM000849">
    <property type="protein sequence ID" value="KRH07423.1"/>
    <property type="molecule type" value="Genomic_DNA"/>
</dbReference>
<keyword evidence="3" id="KW-1185">Reference proteome</keyword>
<name>A0A0R0FYJ3_SOYBN</name>
<dbReference type="Gramene" id="KRH07423">
    <property type="protein sequence ID" value="KRH07423"/>
    <property type="gene ID" value="GLYMA_16G087900"/>
</dbReference>
<dbReference type="AlphaFoldDB" id="A0A0R0FYJ3"/>
<evidence type="ECO:0000313" key="2">
    <source>
        <dbReference type="EnsemblPlants" id="KRH07423"/>
    </source>
</evidence>